<feature type="compositionally biased region" description="Basic and acidic residues" evidence="1">
    <location>
        <begin position="8"/>
        <end position="20"/>
    </location>
</feature>
<comment type="caution">
    <text evidence="2">The sequence shown here is derived from an EMBL/GenBank/DDBJ whole genome shotgun (WGS) entry which is preliminary data.</text>
</comment>
<gene>
    <name evidence="2" type="ORF">PIB30_035484</name>
</gene>
<evidence type="ECO:0008006" key="4">
    <source>
        <dbReference type="Google" id="ProtNLM"/>
    </source>
</evidence>
<name>A0ABU6WB66_9FABA</name>
<protein>
    <recommendedName>
        <fullName evidence="4">Transmembrane protein</fullName>
    </recommendedName>
</protein>
<dbReference type="EMBL" id="JASCZI010181412">
    <property type="protein sequence ID" value="MED6183165.1"/>
    <property type="molecule type" value="Genomic_DNA"/>
</dbReference>
<evidence type="ECO:0000313" key="3">
    <source>
        <dbReference type="Proteomes" id="UP001341840"/>
    </source>
</evidence>
<evidence type="ECO:0000313" key="2">
    <source>
        <dbReference type="EMBL" id="MED6183165.1"/>
    </source>
</evidence>
<evidence type="ECO:0000256" key="1">
    <source>
        <dbReference type="SAM" id="MobiDB-lite"/>
    </source>
</evidence>
<proteinExistence type="predicted"/>
<dbReference type="Proteomes" id="UP001341840">
    <property type="component" value="Unassembled WGS sequence"/>
</dbReference>
<dbReference type="PANTHER" id="PTHR34286">
    <property type="entry name" value="TRANSMEMBRANE PROTEIN"/>
    <property type="match status" value="1"/>
</dbReference>
<accession>A0ABU6WB66</accession>
<keyword evidence="3" id="KW-1185">Reference proteome</keyword>
<reference evidence="2 3" key="1">
    <citation type="journal article" date="2023" name="Plants (Basel)">
        <title>Bridging the Gap: Combining Genomics and Transcriptomics Approaches to Understand Stylosanthes scabra, an Orphan Legume from the Brazilian Caatinga.</title>
        <authorList>
            <person name="Ferreira-Neto J.R.C."/>
            <person name="da Silva M.D."/>
            <person name="Binneck E."/>
            <person name="de Melo N.F."/>
            <person name="da Silva R.H."/>
            <person name="de Melo A.L.T.M."/>
            <person name="Pandolfi V."/>
            <person name="Bustamante F.O."/>
            <person name="Brasileiro-Vidal A.C."/>
            <person name="Benko-Iseppon A.M."/>
        </authorList>
    </citation>
    <scope>NUCLEOTIDE SEQUENCE [LARGE SCALE GENOMIC DNA]</scope>
    <source>
        <tissue evidence="2">Leaves</tissue>
    </source>
</reference>
<organism evidence="2 3">
    <name type="scientific">Stylosanthes scabra</name>
    <dbReference type="NCBI Taxonomy" id="79078"/>
    <lineage>
        <taxon>Eukaryota</taxon>
        <taxon>Viridiplantae</taxon>
        <taxon>Streptophyta</taxon>
        <taxon>Embryophyta</taxon>
        <taxon>Tracheophyta</taxon>
        <taxon>Spermatophyta</taxon>
        <taxon>Magnoliopsida</taxon>
        <taxon>eudicotyledons</taxon>
        <taxon>Gunneridae</taxon>
        <taxon>Pentapetalae</taxon>
        <taxon>rosids</taxon>
        <taxon>fabids</taxon>
        <taxon>Fabales</taxon>
        <taxon>Fabaceae</taxon>
        <taxon>Papilionoideae</taxon>
        <taxon>50 kb inversion clade</taxon>
        <taxon>dalbergioids sensu lato</taxon>
        <taxon>Dalbergieae</taxon>
        <taxon>Pterocarpus clade</taxon>
        <taxon>Stylosanthes</taxon>
    </lineage>
</organism>
<feature type="region of interest" description="Disordered" evidence="1">
    <location>
        <begin position="1"/>
        <end position="21"/>
    </location>
</feature>
<dbReference type="PANTHER" id="PTHR34286:SF1">
    <property type="entry name" value="TRANSMEMBRANE PROTEIN"/>
    <property type="match status" value="1"/>
</dbReference>
<sequence length="92" mass="10125">MGGGGASDHGHGPHGGDFRSKVWSMTGGPYCRPKHWRRNTAIAMFGVFLLCVPIAMKSAELEGESWDSTDYSKAGEISSYRRPVEDPIRRVD</sequence>